<gene>
    <name evidence="1" type="ORF">E5288_WYG013038</name>
</gene>
<evidence type="ECO:0008006" key="3">
    <source>
        <dbReference type="Google" id="ProtNLM"/>
    </source>
</evidence>
<evidence type="ECO:0000313" key="2">
    <source>
        <dbReference type="Proteomes" id="UP000322234"/>
    </source>
</evidence>
<evidence type="ECO:0000313" key="1">
    <source>
        <dbReference type="EMBL" id="MXQ86638.1"/>
    </source>
</evidence>
<reference evidence="1" key="1">
    <citation type="submission" date="2019-10" db="EMBL/GenBank/DDBJ databases">
        <title>The sequence and de novo assembly of the wild yak genome.</title>
        <authorList>
            <person name="Liu Y."/>
        </authorList>
    </citation>
    <scope>NUCLEOTIDE SEQUENCE [LARGE SCALE GENOMIC DNA]</scope>
    <source>
        <strain evidence="1">WY2019</strain>
    </source>
</reference>
<sequence>MHRSTGDPRRQVISALRGQPIVVSGSLIRVTAAPPQSDSAPWIKAPVPAGAWRMPFDVVTATDADGSPDGNSPITLAVSLDGMTKSPQIAPECASLATDYSETSPPSLIQRRKQHIYVLFFFPLSGEIAII</sequence>
<name>A0A6B0R8U8_9CETA</name>
<accession>A0A6B0R8U8</accession>
<organism evidence="1 2">
    <name type="scientific">Bos mutus</name>
    <name type="common">wild yak</name>
    <dbReference type="NCBI Taxonomy" id="72004"/>
    <lineage>
        <taxon>Eukaryota</taxon>
        <taxon>Metazoa</taxon>
        <taxon>Chordata</taxon>
        <taxon>Craniata</taxon>
        <taxon>Vertebrata</taxon>
        <taxon>Euteleostomi</taxon>
        <taxon>Mammalia</taxon>
        <taxon>Eutheria</taxon>
        <taxon>Laurasiatheria</taxon>
        <taxon>Artiodactyla</taxon>
        <taxon>Ruminantia</taxon>
        <taxon>Pecora</taxon>
        <taxon>Bovidae</taxon>
        <taxon>Bovinae</taxon>
        <taxon>Bos</taxon>
    </lineage>
</organism>
<keyword evidence="2" id="KW-1185">Reference proteome</keyword>
<protein>
    <recommendedName>
        <fullName evidence="3">Cadherin domain-containing protein</fullName>
    </recommendedName>
</protein>
<dbReference type="Proteomes" id="UP000322234">
    <property type="component" value="Unassembled WGS sequence"/>
</dbReference>
<dbReference type="AlphaFoldDB" id="A0A6B0R8U8"/>
<proteinExistence type="predicted"/>
<comment type="caution">
    <text evidence="1">The sequence shown here is derived from an EMBL/GenBank/DDBJ whole genome shotgun (WGS) entry which is preliminary data.</text>
</comment>
<dbReference type="EMBL" id="VBQZ03000034">
    <property type="protein sequence ID" value="MXQ86638.1"/>
    <property type="molecule type" value="Genomic_DNA"/>
</dbReference>